<name>A0A0F4T6I1_PSEFL</name>
<dbReference type="EMBL" id="LACD01000029">
    <property type="protein sequence ID" value="KJZ38982.1"/>
    <property type="molecule type" value="Genomic_DNA"/>
</dbReference>
<gene>
    <name evidence="1" type="ORF">VC34_22970</name>
</gene>
<protein>
    <submittedName>
        <fullName evidence="1">Uncharacterized protein</fullName>
    </submittedName>
</protein>
<dbReference type="AlphaFoldDB" id="A0A0F4T6I1"/>
<dbReference type="RefSeq" id="WP_046048586.1">
    <property type="nucleotide sequence ID" value="NZ_LACD01000029.1"/>
</dbReference>
<reference evidence="1 2" key="1">
    <citation type="submission" date="2015-03" db="EMBL/GenBank/DDBJ databases">
        <title>Comparative genomics of Pseudomonas insights into diversity of traits involved in vanlence and defense.</title>
        <authorList>
            <person name="Qin Y."/>
        </authorList>
    </citation>
    <scope>NUCLEOTIDE SEQUENCE [LARGE SCALE GENOMIC DNA]</scope>
    <source>
        <strain evidence="1 2">C3</strain>
    </source>
</reference>
<proteinExistence type="predicted"/>
<comment type="caution">
    <text evidence="1">The sequence shown here is derived from an EMBL/GenBank/DDBJ whole genome shotgun (WGS) entry which is preliminary data.</text>
</comment>
<evidence type="ECO:0000313" key="2">
    <source>
        <dbReference type="Proteomes" id="UP000033500"/>
    </source>
</evidence>
<sequence>MRPVMTRIGNSRSGFKSAGKALFHHWGVDTIEADTGFGNYTVAVVEYPDGRVDIFPPANILFLDVQDQSQAVIDTFTGEAKVA</sequence>
<dbReference type="PATRIC" id="fig|294.131.peg.3511"/>
<evidence type="ECO:0000313" key="1">
    <source>
        <dbReference type="EMBL" id="KJZ38982.1"/>
    </source>
</evidence>
<dbReference type="Proteomes" id="UP000033500">
    <property type="component" value="Unassembled WGS sequence"/>
</dbReference>
<organism evidence="1 2">
    <name type="scientific">Pseudomonas fluorescens</name>
    <dbReference type="NCBI Taxonomy" id="294"/>
    <lineage>
        <taxon>Bacteria</taxon>
        <taxon>Pseudomonadati</taxon>
        <taxon>Pseudomonadota</taxon>
        <taxon>Gammaproteobacteria</taxon>
        <taxon>Pseudomonadales</taxon>
        <taxon>Pseudomonadaceae</taxon>
        <taxon>Pseudomonas</taxon>
    </lineage>
</organism>
<accession>A0A0F4T6I1</accession>